<reference evidence="1" key="1">
    <citation type="journal article" date="2014" name="Front. Microbiol.">
        <title>High frequency of phylogenetically diverse reductive dehalogenase-homologous genes in deep subseafloor sedimentary metagenomes.</title>
        <authorList>
            <person name="Kawai M."/>
            <person name="Futagami T."/>
            <person name="Toyoda A."/>
            <person name="Takaki Y."/>
            <person name="Nishi S."/>
            <person name="Hori S."/>
            <person name="Arai W."/>
            <person name="Tsubouchi T."/>
            <person name="Morono Y."/>
            <person name="Uchiyama I."/>
            <person name="Ito T."/>
            <person name="Fujiyama A."/>
            <person name="Inagaki F."/>
            <person name="Takami H."/>
        </authorList>
    </citation>
    <scope>NUCLEOTIDE SEQUENCE</scope>
    <source>
        <strain evidence="1">Expedition CK06-06</strain>
    </source>
</reference>
<evidence type="ECO:0000313" key="1">
    <source>
        <dbReference type="EMBL" id="GAJ05428.1"/>
    </source>
</evidence>
<protein>
    <submittedName>
        <fullName evidence="1">Uncharacterized protein</fullName>
    </submittedName>
</protein>
<name>X1TJD3_9ZZZZ</name>
<gene>
    <name evidence="1" type="ORF">S12H4_46792</name>
</gene>
<dbReference type="AlphaFoldDB" id="X1TJD3"/>
<dbReference type="EMBL" id="BARW01029073">
    <property type="protein sequence ID" value="GAJ05428.1"/>
    <property type="molecule type" value="Genomic_DNA"/>
</dbReference>
<organism evidence="1">
    <name type="scientific">marine sediment metagenome</name>
    <dbReference type="NCBI Taxonomy" id="412755"/>
    <lineage>
        <taxon>unclassified sequences</taxon>
        <taxon>metagenomes</taxon>
        <taxon>ecological metagenomes</taxon>
    </lineage>
</organism>
<accession>X1TJD3</accession>
<comment type="caution">
    <text evidence="1">The sequence shown here is derived from an EMBL/GenBank/DDBJ whole genome shotgun (WGS) entry which is preliminary data.</text>
</comment>
<feature type="non-terminal residue" evidence="1">
    <location>
        <position position="1"/>
    </location>
</feature>
<proteinExistence type="predicted"/>
<sequence length="61" mass="6931">RLNASMTKFCLINHHGYKDKQHIDHTTQGQAVNDIQITVADKATIDRVKKLMNGDKPDKDI</sequence>